<dbReference type="Pfam" id="PF00248">
    <property type="entry name" value="Aldo_ket_red"/>
    <property type="match status" value="1"/>
</dbReference>
<sequence length="332" mass="37768">MEKTKIKHIDMEMSKIGLGTWAIGGFQWGGTNEQEAIKTIHTALDKGINVIDTAPGHGFGKAEEIVGNAIKSYAREEIIISSKTGLNWKENRQLFRDSSKAHIHKDIEKSLDRLQTDYIDVYHVHWPDTYTPFYETAEALNYLYNEGKIRAIGLSNFSPEQMDIFREAAPVHAIQAPHNLFERDSENNVLAYAEEKELTAFFYSSLTRGLLTGKITGESNFKAGDIRLSEDPKFQQPRLEQYLSAVKQLDHLAQDRFSMTVLELALQWNLQQPGSSVSLWGARRPHQLQPLEKLGGFKIDDDTMKDIDEILLRTIKSPIEPDFMAPPTKYDI</sequence>
<feature type="domain" description="NADP-dependent oxidoreductase" evidence="2">
    <location>
        <begin position="15"/>
        <end position="310"/>
    </location>
</feature>
<dbReference type="Gene3D" id="3.20.20.100">
    <property type="entry name" value="NADP-dependent oxidoreductase domain"/>
    <property type="match status" value="1"/>
</dbReference>
<keyword evidence="1" id="KW-0560">Oxidoreductase</keyword>
<dbReference type="EMBL" id="FNFL01000001">
    <property type="protein sequence ID" value="SDJ76155.1"/>
    <property type="molecule type" value="Genomic_DNA"/>
</dbReference>
<dbReference type="InterPro" id="IPR018170">
    <property type="entry name" value="Aldo/ket_reductase_CS"/>
</dbReference>
<dbReference type="GO" id="GO:0016491">
    <property type="term" value="F:oxidoreductase activity"/>
    <property type="evidence" value="ECO:0007669"/>
    <property type="project" value="UniProtKB-KW"/>
</dbReference>
<dbReference type="InterPro" id="IPR050523">
    <property type="entry name" value="AKR_Detox_Biosynth"/>
</dbReference>
<dbReference type="Proteomes" id="UP000198694">
    <property type="component" value="Unassembled WGS sequence"/>
</dbReference>
<protein>
    <submittedName>
        <fullName evidence="3">Predicted oxidoreductase</fullName>
    </submittedName>
</protein>
<dbReference type="PRINTS" id="PR00069">
    <property type="entry name" value="ALDKETRDTASE"/>
</dbReference>
<dbReference type="SUPFAM" id="SSF51430">
    <property type="entry name" value="NAD(P)-linked oxidoreductase"/>
    <property type="match status" value="1"/>
</dbReference>
<proteinExistence type="predicted"/>
<dbReference type="InterPro" id="IPR036812">
    <property type="entry name" value="NAD(P)_OxRdtase_dom_sf"/>
</dbReference>
<dbReference type="InterPro" id="IPR020471">
    <property type="entry name" value="AKR"/>
</dbReference>
<evidence type="ECO:0000259" key="2">
    <source>
        <dbReference type="Pfam" id="PF00248"/>
    </source>
</evidence>
<name>A0A1G8WEN9_9BACI</name>
<dbReference type="RefSeq" id="WP_093211122.1">
    <property type="nucleotide sequence ID" value="NZ_FNFL01000001.1"/>
</dbReference>
<dbReference type="OrthoDB" id="9773828at2"/>
<dbReference type="GO" id="GO:0005829">
    <property type="term" value="C:cytosol"/>
    <property type="evidence" value="ECO:0007669"/>
    <property type="project" value="TreeGrafter"/>
</dbReference>
<evidence type="ECO:0000313" key="3">
    <source>
        <dbReference type="EMBL" id="SDJ76155.1"/>
    </source>
</evidence>
<dbReference type="PANTHER" id="PTHR43364:SF4">
    <property type="entry name" value="NAD(P)-LINKED OXIDOREDUCTASE SUPERFAMILY PROTEIN"/>
    <property type="match status" value="1"/>
</dbReference>
<organism evidence="3 4">
    <name type="scientific">Sediminibacillus albus</name>
    <dbReference type="NCBI Taxonomy" id="407036"/>
    <lineage>
        <taxon>Bacteria</taxon>
        <taxon>Bacillati</taxon>
        <taxon>Bacillota</taxon>
        <taxon>Bacilli</taxon>
        <taxon>Bacillales</taxon>
        <taxon>Bacillaceae</taxon>
        <taxon>Sediminibacillus</taxon>
    </lineage>
</organism>
<evidence type="ECO:0000313" key="4">
    <source>
        <dbReference type="Proteomes" id="UP000198694"/>
    </source>
</evidence>
<gene>
    <name evidence="3" type="ORF">SAMN05216243_0714</name>
</gene>
<dbReference type="InterPro" id="IPR023210">
    <property type="entry name" value="NADP_OxRdtase_dom"/>
</dbReference>
<accession>A0A1G8WEN9</accession>
<dbReference type="PANTHER" id="PTHR43364">
    <property type="entry name" value="NADH-SPECIFIC METHYLGLYOXAL REDUCTASE-RELATED"/>
    <property type="match status" value="1"/>
</dbReference>
<dbReference type="AlphaFoldDB" id="A0A1G8WEN9"/>
<evidence type="ECO:0000256" key="1">
    <source>
        <dbReference type="ARBA" id="ARBA00023002"/>
    </source>
</evidence>
<dbReference type="STRING" id="407036.SAMN05216243_0714"/>
<reference evidence="3 4" key="1">
    <citation type="submission" date="2016-10" db="EMBL/GenBank/DDBJ databases">
        <authorList>
            <person name="de Groot N.N."/>
        </authorList>
    </citation>
    <scope>NUCLEOTIDE SEQUENCE [LARGE SCALE GENOMIC DNA]</scope>
    <source>
        <strain evidence="3 4">CGMCC 1.6502</strain>
    </source>
</reference>
<dbReference type="PROSITE" id="PS00062">
    <property type="entry name" value="ALDOKETO_REDUCTASE_2"/>
    <property type="match status" value="1"/>
</dbReference>
<keyword evidence="4" id="KW-1185">Reference proteome</keyword>